<dbReference type="GO" id="GO:0005886">
    <property type="term" value="C:plasma membrane"/>
    <property type="evidence" value="ECO:0007669"/>
    <property type="project" value="UniProtKB-SubCell"/>
</dbReference>
<sequence>MGLSKTIGEGLARRVEWALFKVCYNTARMVCWEDAARIGRGFGLFLFYTGLRRPVVERNLEIAFPEASHAWRYRTARACYANMGSHLMEFLALSKLRPEDLGQLVDIEGGEELKAALAQGRGVIMAGSHFGHWELLTATMSTFIHPLSAYAGRQANLQVDQAINQLRAKFKALPIGKSETSNREMLQCIKDKGVLGLLGDLNVPHKHLFIDFFGIKAAAGLGLGGFVEKFKQPLFYAWITRESAYRHKAHFRQLDYSLTGDKEADRAAIVQLYFKALQAEIEARPDHYFWFNRRFKTRPSSEDEMGVHLYEPDGLKWLPKIKV</sequence>
<dbReference type="AlphaFoldDB" id="A0A1F6G8Z0"/>
<keyword evidence="6" id="KW-0012">Acyltransferase</keyword>
<evidence type="ECO:0000256" key="5">
    <source>
        <dbReference type="ARBA" id="ARBA00023136"/>
    </source>
</evidence>
<evidence type="ECO:0000313" key="7">
    <source>
        <dbReference type="EMBL" id="OGG94582.1"/>
    </source>
</evidence>
<name>A0A1F6G8Z0_9PROT</name>
<keyword evidence="5" id="KW-0472">Membrane</keyword>
<accession>A0A1F6G8Z0</accession>
<dbReference type="Pfam" id="PF03279">
    <property type="entry name" value="Lip_A_acyltrans"/>
    <property type="match status" value="1"/>
</dbReference>
<comment type="caution">
    <text evidence="7">The sequence shown here is derived from an EMBL/GenBank/DDBJ whole genome shotgun (WGS) entry which is preliminary data.</text>
</comment>
<protein>
    <recommendedName>
        <fullName evidence="9">Lipid A biosynthesis acyltransferase</fullName>
    </recommendedName>
</protein>
<dbReference type="CDD" id="cd07984">
    <property type="entry name" value="LPLAT_LABLAT-like"/>
    <property type="match status" value="1"/>
</dbReference>
<evidence type="ECO:0008006" key="9">
    <source>
        <dbReference type="Google" id="ProtNLM"/>
    </source>
</evidence>
<proteinExistence type="predicted"/>
<keyword evidence="4" id="KW-0808">Transferase</keyword>
<comment type="subcellular location">
    <subcellularLocation>
        <location evidence="1">Cell inner membrane</location>
    </subcellularLocation>
</comment>
<evidence type="ECO:0000256" key="1">
    <source>
        <dbReference type="ARBA" id="ARBA00004533"/>
    </source>
</evidence>
<organism evidence="7 8">
    <name type="scientific">Candidatus Lambdaproteobacteria bacterium RIFOXYD2_FULL_50_16</name>
    <dbReference type="NCBI Taxonomy" id="1817772"/>
    <lineage>
        <taxon>Bacteria</taxon>
        <taxon>Pseudomonadati</taxon>
        <taxon>Pseudomonadota</taxon>
        <taxon>Candidatus Lambdaproteobacteria</taxon>
    </lineage>
</organism>
<dbReference type="GO" id="GO:0016746">
    <property type="term" value="F:acyltransferase activity"/>
    <property type="evidence" value="ECO:0007669"/>
    <property type="project" value="UniProtKB-KW"/>
</dbReference>
<gene>
    <name evidence="7" type="ORF">A2527_05190</name>
</gene>
<evidence type="ECO:0000256" key="2">
    <source>
        <dbReference type="ARBA" id="ARBA00022475"/>
    </source>
</evidence>
<evidence type="ECO:0000313" key="8">
    <source>
        <dbReference type="Proteomes" id="UP000178449"/>
    </source>
</evidence>
<keyword evidence="3" id="KW-0997">Cell inner membrane</keyword>
<keyword evidence="2" id="KW-1003">Cell membrane</keyword>
<dbReference type="Proteomes" id="UP000178449">
    <property type="component" value="Unassembled WGS sequence"/>
</dbReference>
<dbReference type="STRING" id="1817772.A2527_05190"/>
<dbReference type="PANTHER" id="PTHR30606:SF10">
    <property type="entry name" value="PHOSPHATIDYLINOSITOL MANNOSIDE ACYLTRANSFERASE"/>
    <property type="match status" value="1"/>
</dbReference>
<dbReference type="EMBL" id="MFNE01000036">
    <property type="protein sequence ID" value="OGG94582.1"/>
    <property type="molecule type" value="Genomic_DNA"/>
</dbReference>
<evidence type="ECO:0000256" key="3">
    <source>
        <dbReference type="ARBA" id="ARBA00022519"/>
    </source>
</evidence>
<dbReference type="PANTHER" id="PTHR30606">
    <property type="entry name" value="LIPID A BIOSYNTHESIS LAUROYL ACYLTRANSFERASE"/>
    <property type="match status" value="1"/>
</dbReference>
<evidence type="ECO:0000256" key="4">
    <source>
        <dbReference type="ARBA" id="ARBA00022679"/>
    </source>
</evidence>
<evidence type="ECO:0000256" key="6">
    <source>
        <dbReference type="ARBA" id="ARBA00023315"/>
    </source>
</evidence>
<dbReference type="GO" id="GO:0009247">
    <property type="term" value="P:glycolipid biosynthetic process"/>
    <property type="evidence" value="ECO:0007669"/>
    <property type="project" value="UniProtKB-ARBA"/>
</dbReference>
<dbReference type="InterPro" id="IPR004960">
    <property type="entry name" value="LipA_acyltrans"/>
</dbReference>
<reference evidence="7 8" key="1">
    <citation type="journal article" date="2016" name="Nat. Commun.">
        <title>Thousands of microbial genomes shed light on interconnected biogeochemical processes in an aquifer system.</title>
        <authorList>
            <person name="Anantharaman K."/>
            <person name="Brown C.T."/>
            <person name="Hug L.A."/>
            <person name="Sharon I."/>
            <person name="Castelle C.J."/>
            <person name="Probst A.J."/>
            <person name="Thomas B.C."/>
            <person name="Singh A."/>
            <person name="Wilkins M.J."/>
            <person name="Karaoz U."/>
            <person name="Brodie E.L."/>
            <person name="Williams K.H."/>
            <person name="Hubbard S.S."/>
            <person name="Banfield J.F."/>
        </authorList>
    </citation>
    <scope>NUCLEOTIDE SEQUENCE [LARGE SCALE GENOMIC DNA]</scope>
</reference>